<keyword evidence="2" id="KW-1185">Reference proteome</keyword>
<dbReference type="Proteomes" id="UP001596990">
    <property type="component" value="Unassembled WGS sequence"/>
</dbReference>
<dbReference type="RefSeq" id="WP_386055614.1">
    <property type="nucleotide sequence ID" value="NZ_JBHTKL010000001.1"/>
</dbReference>
<reference evidence="2" key="1">
    <citation type="journal article" date="2019" name="Int. J. Syst. Evol. Microbiol.">
        <title>The Global Catalogue of Microorganisms (GCM) 10K type strain sequencing project: providing services to taxonomists for standard genome sequencing and annotation.</title>
        <authorList>
            <consortium name="The Broad Institute Genomics Platform"/>
            <consortium name="The Broad Institute Genome Sequencing Center for Infectious Disease"/>
            <person name="Wu L."/>
            <person name="Ma J."/>
        </authorList>
    </citation>
    <scope>NUCLEOTIDE SEQUENCE [LARGE SCALE GENOMIC DNA]</scope>
    <source>
        <strain evidence="2">CCUG 56607</strain>
    </source>
</reference>
<accession>A0ABW3KVX9</accession>
<name>A0ABW3KVX9_9BACI</name>
<organism evidence="1 2">
    <name type="scientific">Thalassobacillus hwangdonensis</name>
    <dbReference type="NCBI Taxonomy" id="546108"/>
    <lineage>
        <taxon>Bacteria</taxon>
        <taxon>Bacillati</taxon>
        <taxon>Bacillota</taxon>
        <taxon>Bacilli</taxon>
        <taxon>Bacillales</taxon>
        <taxon>Bacillaceae</taxon>
        <taxon>Thalassobacillus</taxon>
    </lineage>
</organism>
<comment type="caution">
    <text evidence="1">The sequence shown here is derived from an EMBL/GenBank/DDBJ whole genome shotgun (WGS) entry which is preliminary data.</text>
</comment>
<evidence type="ECO:0000313" key="2">
    <source>
        <dbReference type="Proteomes" id="UP001596990"/>
    </source>
</evidence>
<sequence length="211" mass="23989">MNKTMIFAIILVIIFGTLNHYGIGYDYKDDTKEDAVAAVDKITGLKSNVPADIVEDYKFGAKDGTLTRLRGGEDDIKIVQLGGGYRVELKLVGDLQSSVDEAYVTMARQSYELVEEMDDLNFFERAWRININEFPSNYYIQWYMPVKKEGGSVGIEHVLTMSEIVIGGYKSGMYPEWRKGEYNADVDYRDGDFDHAFRVENEGSEILTLNE</sequence>
<dbReference type="EMBL" id="JBHTKL010000001">
    <property type="protein sequence ID" value="MFD1017681.1"/>
    <property type="molecule type" value="Genomic_DNA"/>
</dbReference>
<gene>
    <name evidence="1" type="ORF">ACFQ2J_00605</name>
</gene>
<proteinExistence type="predicted"/>
<evidence type="ECO:0000313" key="1">
    <source>
        <dbReference type="EMBL" id="MFD1017681.1"/>
    </source>
</evidence>
<protein>
    <submittedName>
        <fullName evidence="1">Uncharacterized protein</fullName>
    </submittedName>
</protein>